<evidence type="ECO:0000256" key="3">
    <source>
        <dbReference type="ARBA" id="ARBA00012328"/>
    </source>
</evidence>
<dbReference type="CDD" id="cd18084">
    <property type="entry name" value="RsmE-like"/>
    <property type="match status" value="1"/>
</dbReference>
<dbReference type="NCBIfam" id="TIGR00046">
    <property type="entry name" value="RsmE family RNA methyltransferase"/>
    <property type="match status" value="1"/>
</dbReference>
<keyword evidence="5 12" id="KW-0963">Cytoplasm</keyword>
<evidence type="ECO:0000259" key="14">
    <source>
        <dbReference type="Pfam" id="PF20260"/>
    </source>
</evidence>
<dbReference type="NCBIfam" id="NF008697">
    <property type="entry name" value="PRK11713.4-1"/>
    <property type="match status" value="1"/>
</dbReference>
<evidence type="ECO:0000256" key="1">
    <source>
        <dbReference type="ARBA" id="ARBA00004496"/>
    </source>
</evidence>
<keyword evidence="7 12" id="KW-0489">Methyltransferase</keyword>
<dbReference type="Proteomes" id="UP000646053">
    <property type="component" value="Unassembled WGS sequence"/>
</dbReference>
<dbReference type="InterPro" id="IPR029028">
    <property type="entry name" value="Alpha/beta_knot_MTases"/>
</dbReference>
<comment type="catalytic activity">
    <reaction evidence="11 12">
        <text>uridine(1498) in 16S rRNA + S-adenosyl-L-methionine = N(3)-methyluridine(1498) in 16S rRNA + S-adenosyl-L-homocysteine + H(+)</text>
        <dbReference type="Rhea" id="RHEA:42920"/>
        <dbReference type="Rhea" id="RHEA-COMP:10283"/>
        <dbReference type="Rhea" id="RHEA-COMP:10284"/>
        <dbReference type="ChEBI" id="CHEBI:15378"/>
        <dbReference type="ChEBI" id="CHEBI:57856"/>
        <dbReference type="ChEBI" id="CHEBI:59789"/>
        <dbReference type="ChEBI" id="CHEBI:65315"/>
        <dbReference type="ChEBI" id="CHEBI:74502"/>
        <dbReference type="EC" id="2.1.1.193"/>
    </reaction>
</comment>
<dbReference type="SUPFAM" id="SSF88697">
    <property type="entry name" value="PUA domain-like"/>
    <property type="match status" value="1"/>
</dbReference>
<keyword evidence="9 12" id="KW-0949">S-adenosyl-L-methionine</keyword>
<dbReference type="EMBL" id="WVIE01000009">
    <property type="protein sequence ID" value="NDJ17619.1"/>
    <property type="molecule type" value="Genomic_DNA"/>
</dbReference>
<dbReference type="InterPro" id="IPR015947">
    <property type="entry name" value="PUA-like_sf"/>
</dbReference>
<keyword evidence="16" id="KW-1185">Reference proteome</keyword>
<evidence type="ECO:0000256" key="8">
    <source>
        <dbReference type="ARBA" id="ARBA00022679"/>
    </source>
</evidence>
<dbReference type="AlphaFoldDB" id="A0A8J7Z0T5"/>
<dbReference type="InterPro" id="IPR046887">
    <property type="entry name" value="RsmE_PUA-like"/>
</dbReference>
<evidence type="ECO:0000256" key="10">
    <source>
        <dbReference type="ARBA" id="ARBA00025699"/>
    </source>
</evidence>
<dbReference type="Pfam" id="PF20260">
    <property type="entry name" value="PUA_4"/>
    <property type="match status" value="1"/>
</dbReference>
<dbReference type="InterPro" id="IPR046886">
    <property type="entry name" value="RsmE_MTase_dom"/>
</dbReference>
<evidence type="ECO:0000256" key="2">
    <source>
        <dbReference type="ARBA" id="ARBA00005528"/>
    </source>
</evidence>
<dbReference type="GO" id="GO:0005737">
    <property type="term" value="C:cytoplasm"/>
    <property type="evidence" value="ECO:0007669"/>
    <property type="project" value="UniProtKB-SubCell"/>
</dbReference>
<keyword evidence="6 12" id="KW-0698">rRNA processing</keyword>
<dbReference type="PIRSF" id="PIRSF015601">
    <property type="entry name" value="MTase_slr0722"/>
    <property type="match status" value="1"/>
</dbReference>
<comment type="caution">
    <text evidence="15">The sequence shown here is derived from an EMBL/GenBank/DDBJ whole genome shotgun (WGS) entry which is preliminary data.</text>
</comment>
<reference evidence="15" key="1">
    <citation type="submission" date="2019-12" db="EMBL/GenBank/DDBJ databases">
        <title>High-Quality draft genome sequences of three cyanobacteria isolated from the limestone walls of the Old Cathedral of Coimbra.</title>
        <authorList>
            <person name="Tiago I."/>
            <person name="Soares F."/>
            <person name="Portugal A."/>
        </authorList>
    </citation>
    <scope>NUCLEOTIDE SEQUENCE</scope>
    <source>
        <strain evidence="15">A</strain>
    </source>
</reference>
<comment type="function">
    <text evidence="10 12">Specifically methylates the N3 position of the uracil ring of uridine 1498 (m3U1498) in 16S rRNA. Acts on the fully assembled 30S ribosomal subunit.</text>
</comment>
<evidence type="ECO:0000256" key="7">
    <source>
        <dbReference type="ARBA" id="ARBA00022603"/>
    </source>
</evidence>
<evidence type="ECO:0000256" key="9">
    <source>
        <dbReference type="ARBA" id="ARBA00022691"/>
    </source>
</evidence>
<gene>
    <name evidence="15" type="ORF">GS601_10000</name>
</gene>
<sequence>MAQLQRLVISASQKQASIVILKPEQQHYLYRVLRLKSGDRFIAMDGQGNSWLAELQPDHAALIEPIIFQSELPIAVTLMLALPKTGFDDVIRPLTELGVACVVPIISDRTLLNPSPNKLERWRRIAQEAAEQSERQCVPAILDPLSFSTALQTIDAKQRLICAARGASPHLLTCRLVAPSVCVAIGCEGGWTDAEIDRAIASQYQPVSLGRRILRAVTAPIAAMALLAGAQESREMT</sequence>
<dbReference type="Gene3D" id="3.40.1280.10">
    <property type="match status" value="1"/>
</dbReference>
<dbReference type="PANTHER" id="PTHR30027">
    <property type="entry name" value="RIBOSOMAL RNA SMALL SUBUNIT METHYLTRANSFERASE E"/>
    <property type="match status" value="1"/>
</dbReference>
<keyword evidence="8 12" id="KW-0808">Transferase</keyword>
<proteinExistence type="inferred from homology"/>
<evidence type="ECO:0000259" key="13">
    <source>
        <dbReference type="Pfam" id="PF04452"/>
    </source>
</evidence>
<dbReference type="InterPro" id="IPR029026">
    <property type="entry name" value="tRNA_m1G_MTases_N"/>
</dbReference>
<feature type="domain" description="Ribosomal RNA small subunit methyltransferase E PUA-like" evidence="14">
    <location>
        <begin position="22"/>
        <end position="56"/>
    </location>
</feature>
<feature type="domain" description="Ribosomal RNA small subunit methyltransferase E methyltransferase" evidence="13">
    <location>
        <begin position="71"/>
        <end position="227"/>
    </location>
</feature>
<evidence type="ECO:0000256" key="6">
    <source>
        <dbReference type="ARBA" id="ARBA00022552"/>
    </source>
</evidence>
<dbReference type="Pfam" id="PF04452">
    <property type="entry name" value="Methyltrans_RNA"/>
    <property type="match status" value="1"/>
</dbReference>
<dbReference type="RefSeq" id="WP_162423127.1">
    <property type="nucleotide sequence ID" value="NZ_WVIE01000009.1"/>
</dbReference>
<evidence type="ECO:0000256" key="4">
    <source>
        <dbReference type="ARBA" id="ARBA00013673"/>
    </source>
</evidence>
<evidence type="ECO:0000256" key="12">
    <source>
        <dbReference type="PIRNR" id="PIRNR015601"/>
    </source>
</evidence>
<accession>A0A8J7Z0T5</accession>
<evidence type="ECO:0000256" key="11">
    <source>
        <dbReference type="ARBA" id="ARBA00047944"/>
    </source>
</evidence>
<comment type="similarity">
    <text evidence="2 12">Belongs to the RNA methyltransferase RsmE family.</text>
</comment>
<dbReference type="EC" id="2.1.1.193" evidence="3 12"/>
<protein>
    <recommendedName>
        <fullName evidence="4 12">Ribosomal RNA small subunit methyltransferase E</fullName>
        <ecNumber evidence="3 12">2.1.1.193</ecNumber>
    </recommendedName>
</protein>
<comment type="subcellular location">
    <subcellularLocation>
        <location evidence="1 12">Cytoplasm</location>
    </subcellularLocation>
</comment>
<dbReference type="InterPro" id="IPR006700">
    <property type="entry name" value="RsmE"/>
</dbReference>
<dbReference type="PANTHER" id="PTHR30027:SF3">
    <property type="entry name" value="16S RRNA (URACIL(1498)-N(3))-METHYLTRANSFERASE"/>
    <property type="match status" value="1"/>
</dbReference>
<evidence type="ECO:0000313" key="16">
    <source>
        <dbReference type="Proteomes" id="UP000646053"/>
    </source>
</evidence>
<dbReference type="GO" id="GO:0070475">
    <property type="term" value="P:rRNA base methylation"/>
    <property type="evidence" value="ECO:0007669"/>
    <property type="project" value="TreeGrafter"/>
</dbReference>
<organism evidence="15 16">
    <name type="scientific">Myxacorys almedinensis A</name>
    <dbReference type="NCBI Taxonomy" id="2690445"/>
    <lineage>
        <taxon>Bacteria</taxon>
        <taxon>Bacillati</taxon>
        <taxon>Cyanobacteriota</taxon>
        <taxon>Cyanophyceae</taxon>
        <taxon>Leptolyngbyales</taxon>
        <taxon>Leptolyngbyaceae</taxon>
        <taxon>Myxacorys</taxon>
        <taxon>Myxacorys almedinensis</taxon>
    </lineage>
</organism>
<dbReference type="GO" id="GO:0070042">
    <property type="term" value="F:rRNA (uridine-N3-)-methyltransferase activity"/>
    <property type="evidence" value="ECO:0007669"/>
    <property type="project" value="TreeGrafter"/>
</dbReference>
<name>A0A8J7Z0T5_9CYAN</name>
<evidence type="ECO:0000313" key="15">
    <source>
        <dbReference type="EMBL" id="NDJ17619.1"/>
    </source>
</evidence>
<dbReference type="SUPFAM" id="SSF75217">
    <property type="entry name" value="alpha/beta knot"/>
    <property type="match status" value="1"/>
</dbReference>
<evidence type="ECO:0000256" key="5">
    <source>
        <dbReference type="ARBA" id="ARBA00022490"/>
    </source>
</evidence>